<accession>A0A3A4PCT5</accession>
<evidence type="ECO:0000313" key="2">
    <source>
        <dbReference type="EMBL" id="RJP25781.1"/>
    </source>
</evidence>
<organism evidence="2 3">
    <name type="scientific">Abyssobacteria bacterium (strain SURF_5)</name>
    <dbReference type="NCBI Taxonomy" id="2093360"/>
    <lineage>
        <taxon>Bacteria</taxon>
        <taxon>Pseudomonadati</taxon>
        <taxon>Candidatus Hydrogenedentota</taxon>
        <taxon>Candidatus Abyssobacteria</taxon>
    </lineage>
</organism>
<dbReference type="EMBL" id="QZKU01000018">
    <property type="protein sequence ID" value="RJP25781.1"/>
    <property type="molecule type" value="Genomic_DNA"/>
</dbReference>
<dbReference type="AlphaFoldDB" id="A0A3A4PCT5"/>
<dbReference type="Proteomes" id="UP000265882">
    <property type="component" value="Unassembled WGS sequence"/>
</dbReference>
<evidence type="ECO:0000313" key="3">
    <source>
        <dbReference type="Proteomes" id="UP000265882"/>
    </source>
</evidence>
<protein>
    <recommendedName>
        <fullName evidence="4">Intracellular proteinase inhibitor BsuPI domain-containing protein</fullName>
    </recommendedName>
</protein>
<reference evidence="2 3" key="1">
    <citation type="journal article" date="2017" name="ISME J.">
        <title>Energy and carbon metabolisms in a deep terrestrial subsurface fluid microbial community.</title>
        <authorList>
            <person name="Momper L."/>
            <person name="Jungbluth S.P."/>
            <person name="Lee M.D."/>
            <person name="Amend J.P."/>
        </authorList>
    </citation>
    <scope>NUCLEOTIDE SEQUENCE [LARGE SCALE GENOMIC DNA]</scope>
    <source>
        <strain evidence="2">SURF_5</strain>
    </source>
</reference>
<gene>
    <name evidence="2" type="ORF">C4520_01810</name>
</gene>
<feature type="chain" id="PRO_5017425236" description="Intracellular proteinase inhibitor BsuPI domain-containing protein" evidence="1">
    <location>
        <begin position="21"/>
        <end position="210"/>
    </location>
</feature>
<name>A0A3A4PCT5_ABYX5</name>
<keyword evidence="1" id="KW-0732">Signal</keyword>
<evidence type="ECO:0000256" key="1">
    <source>
        <dbReference type="SAM" id="SignalP"/>
    </source>
</evidence>
<dbReference type="PROSITE" id="PS51257">
    <property type="entry name" value="PROKAR_LIPOPROTEIN"/>
    <property type="match status" value="1"/>
</dbReference>
<comment type="caution">
    <text evidence="2">The sequence shown here is derived from an EMBL/GenBank/DDBJ whole genome shotgun (WGS) entry which is preliminary data.</text>
</comment>
<evidence type="ECO:0008006" key="4">
    <source>
        <dbReference type="Google" id="ProtNLM"/>
    </source>
</evidence>
<feature type="signal peptide" evidence="1">
    <location>
        <begin position="1"/>
        <end position="20"/>
    </location>
</feature>
<sequence>MRMLLFFMLAVLLSAAGCSAHKEQVGKELRRQARDMGVIIPRDVVPPPYVIESFTGVNAGMVSGNLVGHFSRASADPYLLVSEVLSGRPTAGAHGYAPSEGVRAIIEKVSVQPDPVRLGDYLNINIRYALLTPAHDNWMRITETREIFFNEELVGKPVARLSLPDGTYTTTVRIRLPAEAPAGEYLVVASIQTDYGLDAEELRFNISELE</sequence>
<proteinExistence type="predicted"/>